<comment type="caution">
    <text evidence="2">The sequence shown here is derived from an EMBL/GenBank/DDBJ whole genome shotgun (WGS) entry which is preliminary data.</text>
</comment>
<evidence type="ECO:0008006" key="4">
    <source>
        <dbReference type="Google" id="ProtNLM"/>
    </source>
</evidence>
<keyword evidence="1" id="KW-0472">Membrane</keyword>
<dbReference type="EMBL" id="LAPT01000025">
    <property type="protein sequence ID" value="PXF32084.1"/>
    <property type="molecule type" value="Genomic_DNA"/>
</dbReference>
<reference evidence="2 3" key="1">
    <citation type="submission" date="2015-03" db="EMBL/GenBank/DDBJ databases">
        <authorList>
            <person name="Krishnan R."/>
            <person name="Midha S."/>
            <person name="Patil P.B."/>
            <person name="Rameshkumar N."/>
        </authorList>
    </citation>
    <scope>NUCLEOTIDE SEQUENCE [LARGE SCALE GENOMIC DNA]</scope>
    <source>
        <strain evidence="2 3">L1E11</strain>
    </source>
</reference>
<keyword evidence="3" id="KW-1185">Reference proteome</keyword>
<keyword evidence="1" id="KW-0812">Transmembrane</keyword>
<evidence type="ECO:0000256" key="1">
    <source>
        <dbReference type="SAM" id="Phobius"/>
    </source>
</evidence>
<proteinExistence type="predicted"/>
<name>A0ABX5M113_9GAMM</name>
<protein>
    <recommendedName>
        <fullName evidence="4">Signal peptidase complex subunit 1</fullName>
    </recommendedName>
</protein>
<feature type="transmembrane region" description="Helical" evidence="1">
    <location>
        <begin position="60"/>
        <end position="80"/>
    </location>
</feature>
<dbReference type="Proteomes" id="UP000248090">
    <property type="component" value="Unassembled WGS sequence"/>
</dbReference>
<accession>A0ABX5M113</accession>
<feature type="transmembrane region" description="Helical" evidence="1">
    <location>
        <begin position="38"/>
        <end position="55"/>
    </location>
</feature>
<sequence>MFSKVMMVDVQMEQSTNPALLNRQIFDLKSGALGIPKSILAISMIVSLFSGYLLLKFLGAYMGGITFALFLALVFIPLYQVHQDDPYGYLVSLGSLISPRRYSTTLRRRKKIVLARWVGAQIIVSDIHTRKSR</sequence>
<evidence type="ECO:0000313" key="2">
    <source>
        <dbReference type="EMBL" id="PXF32084.1"/>
    </source>
</evidence>
<keyword evidence="1" id="KW-1133">Transmembrane helix</keyword>
<organism evidence="2 3">
    <name type="scientific">Pokkaliibacter plantistimulans</name>
    <dbReference type="NCBI Taxonomy" id="1635171"/>
    <lineage>
        <taxon>Bacteria</taxon>
        <taxon>Pseudomonadati</taxon>
        <taxon>Pseudomonadota</taxon>
        <taxon>Gammaproteobacteria</taxon>
        <taxon>Oceanospirillales</taxon>
        <taxon>Balneatrichaceae</taxon>
        <taxon>Pokkaliibacter</taxon>
    </lineage>
</organism>
<gene>
    <name evidence="2" type="ORF">WH50_06395</name>
</gene>
<evidence type="ECO:0000313" key="3">
    <source>
        <dbReference type="Proteomes" id="UP000248090"/>
    </source>
</evidence>